<dbReference type="EMBL" id="PFEQ01000009">
    <property type="protein sequence ID" value="PJE74265.1"/>
    <property type="molecule type" value="Genomic_DNA"/>
</dbReference>
<comment type="caution">
    <text evidence="1">The sequence shown here is derived from an EMBL/GenBank/DDBJ whole genome shotgun (WGS) entry which is preliminary data.</text>
</comment>
<dbReference type="AlphaFoldDB" id="A0A2M8LCD0"/>
<proteinExistence type="predicted"/>
<accession>A0A2M8LCD0</accession>
<dbReference type="Proteomes" id="UP000228700">
    <property type="component" value="Unassembled WGS sequence"/>
</dbReference>
<gene>
    <name evidence="1" type="ORF">COV01_02090</name>
</gene>
<name>A0A2M8LCD0_9BACT</name>
<sequence length="120" mass="13871">MVATCTSKGNYMDSVPLDVAFLKKKLDFQTQTNQDVLQHGHSLWAEIPGIIERQLFFYDEVTQTVVSPRKFSELKKVRAEKKRKNNPWSAFLRQVRRQRTAFDTHLGLPENADMADMVEG</sequence>
<evidence type="ECO:0000313" key="2">
    <source>
        <dbReference type="Proteomes" id="UP000228700"/>
    </source>
</evidence>
<protein>
    <submittedName>
        <fullName evidence="1">Uncharacterized protein</fullName>
    </submittedName>
</protein>
<organism evidence="1 2">
    <name type="scientific">Candidatus Taylorbacteria bacterium CG10_big_fil_rev_8_21_14_0_10_41_48</name>
    <dbReference type="NCBI Taxonomy" id="1975024"/>
    <lineage>
        <taxon>Bacteria</taxon>
        <taxon>Candidatus Tayloriibacteriota</taxon>
    </lineage>
</organism>
<reference evidence="2" key="1">
    <citation type="submission" date="2017-09" db="EMBL/GenBank/DDBJ databases">
        <title>Depth-based differentiation of microbial function through sediment-hosted aquifers and enrichment of novel symbionts in the deep terrestrial subsurface.</title>
        <authorList>
            <person name="Probst A.J."/>
            <person name="Ladd B."/>
            <person name="Jarett J.K."/>
            <person name="Geller-Mcgrath D.E."/>
            <person name="Sieber C.M.K."/>
            <person name="Emerson J.B."/>
            <person name="Anantharaman K."/>
            <person name="Thomas B.C."/>
            <person name="Malmstrom R."/>
            <person name="Stieglmeier M."/>
            <person name="Klingl A."/>
            <person name="Woyke T."/>
            <person name="Ryan C.M."/>
            <person name="Banfield J.F."/>
        </authorList>
    </citation>
    <scope>NUCLEOTIDE SEQUENCE [LARGE SCALE GENOMIC DNA]</scope>
</reference>
<evidence type="ECO:0000313" key="1">
    <source>
        <dbReference type="EMBL" id="PJE74265.1"/>
    </source>
</evidence>